<feature type="region of interest" description="Disordered" evidence="1">
    <location>
        <begin position="1"/>
        <end position="48"/>
    </location>
</feature>
<dbReference type="EMBL" id="BLXT01007982">
    <property type="protein sequence ID" value="GFO44800.1"/>
    <property type="molecule type" value="Genomic_DNA"/>
</dbReference>
<keyword evidence="3" id="KW-1185">Reference proteome</keyword>
<comment type="caution">
    <text evidence="2">The sequence shown here is derived from an EMBL/GenBank/DDBJ whole genome shotgun (WGS) entry which is preliminary data.</text>
</comment>
<feature type="compositionally biased region" description="Polar residues" evidence="1">
    <location>
        <begin position="1"/>
        <end position="29"/>
    </location>
</feature>
<dbReference type="AlphaFoldDB" id="A0AAV4DKX7"/>
<dbReference type="GO" id="GO:0031514">
    <property type="term" value="C:motile cilium"/>
    <property type="evidence" value="ECO:0007669"/>
    <property type="project" value="TreeGrafter"/>
</dbReference>
<dbReference type="InterPro" id="IPR033551">
    <property type="entry name" value="DRC7/lobo"/>
</dbReference>
<dbReference type="PANTHER" id="PTHR35249">
    <property type="entry name" value="DYNEIN REGULATORY COMPLEX SUBUNIT 7"/>
    <property type="match status" value="1"/>
</dbReference>
<proteinExistence type="predicted"/>
<dbReference type="Gene3D" id="3.10.620.30">
    <property type="match status" value="1"/>
</dbReference>
<accession>A0AAV4DKX7</accession>
<gene>
    <name evidence="2" type="ORF">PoB_007130500</name>
</gene>
<sequence>MEENTQSISSPTEFDDGNSSQIKKQSDTQVLKAAKTSKTENESEGDTLLDDEIKNISLDDKAIKPIEEIFDPGHYPPSYKDNCEKEEKAIKYCKTFIKQYNFLYNKRPPLFIKPKNEFGVQNTGIVMLICVYDQPQTLYSPQTTLEKMHGHCFEMSTLLCSMLIGAGYNALVVSGYATREVCLQDLSYTTCPYVEENQKVYLPPKERKVCRYTPRAPRLFRSEYELRMKLVKQASEKAIRDAKKAEEDRARQV</sequence>
<dbReference type="GO" id="GO:0030317">
    <property type="term" value="P:flagellated sperm motility"/>
    <property type="evidence" value="ECO:0007669"/>
    <property type="project" value="TreeGrafter"/>
</dbReference>
<protein>
    <submittedName>
        <fullName evidence="2">Dynein regulatory complex subunit 7</fullName>
    </submittedName>
</protein>
<dbReference type="Proteomes" id="UP000735302">
    <property type="component" value="Unassembled WGS sequence"/>
</dbReference>
<evidence type="ECO:0000256" key="1">
    <source>
        <dbReference type="SAM" id="MobiDB-lite"/>
    </source>
</evidence>
<reference evidence="2 3" key="1">
    <citation type="journal article" date="2021" name="Elife">
        <title>Chloroplast acquisition without the gene transfer in kleptoplastic sea slugs, Plakobranchus ocellatus.</title>
        <authorList>
            <person name="Maeda T."/>
            <person name="Takahashi S."/>
            <person name="Yoshida T."/>
            <person name="Shimamura S."/>
            <person name="Takaki Y."/>
            <person name="Nagai Y."/>
            <person name="Toyoda A."/>
            <person name="Suzuki Y."/>
            <person name="Arimoto A."/>
            <person name="Ishii H."/>
            <person name="Satoh N."/>
            <person name="Nishiyama T."/>
            <person name="Hasebe M."/>
            <person name="Maruyama T."/>
            <person name="Minagawa J."/>
            <person name="Obokata J."/>
            <person name="Shigenobu S."/>
        </authorList>
    </citation>
    <scope>NUCLEOTIDE SEQUENCE [LARGE SCALE GENOMIC DNA]</scope>
</reference>
<name>A0AAV4DKX7_9GAST</name>
<evidence type="ECO:0000313" key="2">
    <source>
        <dbReference type="EMBL" id="GFO44800.1"/>
    </source>
</evidence>
<dbReference type="InterPro" id="IPR038765">
    <property type="entry name" value="Papain-like_cys_pep_sf"/>
</dbReference>
<dbReference type="SUPFAM" id="SSF54001">
    <property type="entry name" value="Cysteine proteinases"/>
    <property type="match status" value="1"/>
</dbReference>
<evidence type="ECO:0000313" key="3">
    <source>
        <dbReference type="Proteomes" id="UP000735302"/>
    </source>
</evidence>
<organism evidence="2 3">
    <name type="scientific">Plakobranchus ocellatus</name>
    <dbReference type="NCBI Taxonomy" id="259542"/>
    <lineage>
        <taxon>Eukaryota</taxon>
        <taxon>Metazoa</taxon>
        <taxon>Spiralia</taxon>
        <taxon>Lophotrochozoa</taxon>
        <taxon>Mollusca</taxon>
        <taxon>Gastropoda</taxon>
        <taxon>Heterobranchia</taxon>
        <taxon>Euthyneura</taxon>
        <taxon>Panpulmonata</taxon>
        <taxon>Sacoglossa</taxon>
        <taxon>Placobranchoidea</taxon>
        <taxon>Plakobranchidae</taxon>
        <taxon>Plakobranchus</taxon>
    </lineage>
</organism>
<dbReference type="PANTHER" id="PTHR35249:SF2">
    <property type="entry name" value="DYNEIN REGULATORY COMPLEX SUBUNIT 7"/>
    <property type="match status" value="1"/>
</dbReference>